<gene>
    <name evidence="4" type="ORF">M9Y10_025529</name>
</gene>
<sequence length="226" mass="24301">MHIFFLSFFLPLILSEDEQTPAPITISLSKGMKVQEVTNTLLYTIEKTNFTTIVTYNNGQPVFNVTESSHIVYIPTILMYLKAISEAPSPTLTVPPQATIKLKSFFLKPGILVGVTFAILFLVGVIYTSLCRKPQAARRPKPTKTNRGVNDDAFNRAKSKRAGAHTRSAGGAPRSTRSGSGAGRSTRSGTGHSHHGSTHGGTRPSSRGGSSSRGARSARGRTSSRL</sequence>
<keyword evidence="5" id="KW-1185">Reference proteome</keyword>
<dbReference type="EMBL" id="JAPFFF010000037">
    <property type="protein sequence ID" value="KAK8842669.1"/>
    <property type="molecule type" value="Genomic_DNA"/>
</dbReference>
<feature type="region of interest" description="Disordered" evidence="1">
    <location>
        <begin position="133"/>
        <end position="226"/>
    </location>
</feature>
<feature type="compositionally biased region" description="Low complexity" evidence="1">
    <location>
        <begin position="200"/>
        <end position="215"/>
    </location>
</feature>
<evidence type="ECO:0000256" key="1">
    <source>
        <dbReference type="SAM" id="MobiDB-lite"/>
    </source>
</evidence>
<comment type="caution">
    <text evidence="4">The sequence shown here is derived from an EMBL/GenBank/DDBJ whole genome shotgun (WGS) entry which is preliminary data.</text>
</comment>
<feature type="chain" id="PRO_5045044770" evidence="3">
    <location>
        <begin position="16"/>
        <end position="226"/>
    </location>
</feature>
<feature type="compositionally biased region" description="Low complexity" evidence="1">
    <location>
        <begin position="167"/>
        <end position="191"/>
    </location>
</feature>
<organism evidence="4 5">
    <name type="scientific">Tritrichomonas musculus</name>
    <dbReference type="NCBI Taxonomy" id="1915356"/>
    <lineage>
        <taxon>Eukaryota</taxon>
        <taxon>Metamonada</taxon>
        <taxon>Parabasalia</taxon>
        <taxon>Tritrichomonadida</taxon>
        <taxon>Tritrichomonadidae</taxon>
        <taxon>Tritrichomonas</taxon>
    </lineage>
</organism>
<evidence type="ECO:0000313" key="5">
    <source>
        <dbReference type="Proteomes" id="UP001470230"/>
    </source>
</evidence>
<evidence type="ECO:0000313" key="4">
    <source>
        <dbReference type="EMBL" id="KAK8842669.1"/>
    </source>
</evidence>
<keyword evidence="2" id="KW-1133">Transmembrane helix</keyword>
<accession>A0ABR2H8X7</accession>
<keyword evidence="2" id="KW-0472">Membrane</keyword>
<dbReference type="Proteomes" id="UP001470230">
    <property type="component" value="Unassembled WGS sequence"/>
</dbReference>
<reference evidence="4 5" key="1">
    <citation type="submission" date="2024-04" db="EMBL/GenBank/DDBJ databases">
        <title>Tritrichomonas musculus Genome.</title>
        <authorList>
            <person name="Alves-Ferreira E."/>
            <person name="Grigg M."/>
            <person name="Lorenzi H."/>
            <person name="Galac M."/>
        </authorList>
    </citation>
    <scope>NUCLEOTIDE SEQUENCE [LARGE SCALE GENOMIC DNA]</scope>
    <source>
        <strain evidence="4 5">EAF2021</strain>
    </source>
</reference>
<protein>
    <submittedName>
        <fullName evidence="4">Uncharacterized protein</fullName>
    </submittedName>
</protein>
<feature type="compositionally biased region" description="Basic residues" evidence="1">
    <location>
        <begin position="216"/>
        <end position="226"/>
    </location>
</feature>
<keyword evidence="2" id="KW-0812">Transmembrane</keyword>
<evidence type="ECO:0000256" key="3">
    <source>
        <dbReference type="SAM" id="SignalP"/>
    </source>
</evidence>
<feature type="transmembrane region" description="Helical" evidence="2">
    <location>
        <begin position="111"/>
        <end position="131"/>
    </location>
</feature>
<keyword evidence="3" id="KW-0732">Signal</keyword>
<feature type="signal peptide" evidence="3">
    <location>
        <begin position="1"/>
        <end position="15"/>
    </location>
</feature>
<proteinExistence type="predicted"/>
<feature type="compositionally biased region" description="Basic residues" evidence="1">
    <location>
        <begin position="135"/>
        <end position="144"/>
    </location>
</feature>
<evidence type="ECO:0000256" key="2">
    <source>
        <dbReference type="SAM" id="Phobius"/>
    </source>
</evidence>
<name>A0ABR2H8X7_9EUKA</name>